<dbReference type="InterPro" id="IPR050153">
    <property type="entry name" value="Metal_Ion_Import_ABC"/>
</dbReference>
<sequence>MGNIQPMITLHDISVSRDERQILSITAHIPTTGITAVIGPNGSGKTTLLKLLHGLIEADEGSYSPGSQQLGSALVLHHTPLIKASVRCNLAMVRDSSSNTKITESDIDSALASVGLSHLKNQSALKLSAGERQRLSLARAKLQRPQVILLDEPTANLDPSTTEQVETIIKNLALEGCGVIFTSHHLGQVQSLSDQVVFLADGQCLEVSNTENFFKHPQSDQAKKFIHRELGWK</sequence>
<accession>A0A212T5E6</accession>
<keyword evidence="3" id="KW-1003">Cell membrane</keyword>
<feature type="domain" description="ABC transporter" evidence="7">
    <location>
        <begin position="8"/>
        <end position="226"/>
    </location>
</feature>
<organism evidence="8 9">
    <name type="scientific">Polynucleobacter victoriensis</name>
    <dbReference type="NCBI Taxonomy" id="2049319"/>
    <lineage>
        <taxon>Bacteria</taxon>
        <taxon>Pseudomonadati</taxon>
        <taxon>Pseudomonadota</taxon>
        <taxon>Betaproteobacteria</taxon>
        <taxon>Burkholderiales</taxon>
        <taxon>Burkholderiaceae</taxon>
        <taxon>Polynucleobacter</taxon>
    </lineage>
</organism>
<keyword evidence="2" id="KW-0813">Transport</keyword>
<dbReference type="RefSeq" id="WP_088812338.1">
    <property type="nucleotide sequence ID" value="NZ_FYEX01000001.1"/>
</dbReference>
<dbReference type="Gene3D" id="3.40.50.300">
    <property type="entry name" value="P-loop containing nucleotide triphosphate hydrolases"/>
    <property type="match status" value="1"/>
</dbReference>
<dbReference type="InterPro" id="IPR003593">
    <property type="entry name" value="AAA+_ATPase"/>
</dbReference>
<keyword evidence="5" id="KW-0547">Nucleotide-binding</keyword>
<dbReference type="PANTHER" id="PTHR42734">
    <property type="entry name" value="METAL TRANSPORT SYSTEM ATP-BINDING PROTEIN TM_0124-RELATED"/>
    <property type="match status" value="1"/>
</dbReference>
<dbReference type="GO" id="GO:0016887">
    <property type="term" value="F:ATP hydrolysis activity"/>
    <property type="evidence" value="ECO:0007669"/>
    <property type="project" value="InterPro"/>
</dbReference>
<dbReference type="EMBL" id="FYEX01000001">
    <property type="protein sequence ID" value="SNC61258.1"/>
    <property type="molecule type" value="Genomic_DNA"/>
</dbReference>
<evidence type="ECO:0000259" key="7">
    <source>
        <dbReference type="PROSITE" id="PS50893"/>
    </source>
</evidence>
<dbReference type="SUPFAM" id="SSF52540">
    <property type="entry name" value="P-loop containing nucleoside triphosphate hydrolases"/>
    <property type="match status" value="1"/>
</dbReference>
<evidence type="ECO:0000256" key="5">
    <source>
        <dbReference type="ARBA" id="ARBA00022741"/>
    </source>
</evidence>
<evidence type="ECO:0000256" key="1">
    <source>
        <dbReference type="ARBA" id="ARBA00005417"/>
    </source>
</evidence>
<dbReference type="PANTHER" id="PTHR42734:SF17">
    <property type="entry name" value="METAL TRANSPORT SYSTEM ATP-BINDING PROTEIN TM_0124-RELATED"/>
    <property type="match status" value="1"/>
</dbReference>
<keyword evidence="9" id="KW-1185">Reference proteome</keyword>
<keyword evidence="6 8" id="KW-0067">ATP-binding</keyword>
<dbReference type="InterPro" id="IPR003439">
    <property type="entry name" value="ABC_transporter-like_ATP-bd"/>
</dbReference>
<proteinExistence type="inferred from homology"/>
<name>A0A212T5E6_9BURK</name>
<evidence type="ECO:0000256" key="2">
    <source>
        <dbReference type="ARBA" id="ARBA00022448"/>
    </source>
</evidence>
<comment type="similarity">
    <text evidence="1">Belongs to the ABC transporter superfamily.</text>
</comment>
<dbReference type="Proteomes" id="UP000197215">
    <property type="component" value="Unassembled WGS sequence"/>
</dbReference>
<protein>
    <submittedName>
        <fullName evidence="8">Tungstate transport system ATP-binding protein</fullName>
    </submittedName>
</protein>
<dbReference type="GO" id="GO:0005524">
    <property type="term" value="F:ATP binding"/>
    <property type="evidence" value="ECO:0007669"/>
    <property type="project" value="UniProtKB-KW"/>
</dbReference>
<dbReference type="Pfam" id="PF00005">
    <property type="entry name" value="ABC_tran"/>
    <property type="match status" value="1"/>
</dbReference>
<keyword evidence="4" id="KW-0997">Cell inner membrane</keyword>
<dbReference type="SMART" id="SM00382">
    <property type="entry name" value="AAA"/>
    <property type="match status" value="1"/>
</dbReference>
<evidence type="ECO:0000313" key="9">
    <source>
        <dbReference type="Proteomes" id="UP000197215"/>
    </source>
</evidence>
<gene>
    <name evidence="8" type="ORF">SAMN06295916_0442</name>
</gene>
<dbReference type="InterPro" id="IPR027417">
    <property type="entry name" value="P-loop_NTPase"/>
</dbReference>
<dbReference type="OrthoDB" id="9800654at2"/>
<evidence type="ECO:0000313" key="8">
    <source>
        <dbReference type="EMBL" id="SNC61258.1"/>
    </source>
</evidence>
<keyword evidence="4" id="KW-0472">Membrane</keyword>
<dbReference type="PROSITE" id="PS50893">
    <property type="entry name" value="ABC_TRANSPORTER_2"/>
    <property type="match status" value="1"/>
</dbReference>
<reference evidence="8 9" key="1">
    <citation type="submission" date="2017-06" db="EMBL/GenBank/DDBJ databases">
        <authorList>
            <person name="Kim H.J."/>
            <person name="Triplett B.A."/>
        </authorList>
    </citation>
    <scope>NUCLEOTIDE SEQUENCE [LARGE SCALE GENOMIC DNA]</scope>
    <source>
        <strain evidence="8 9">MWH-VicM1</strain>
    </source>
</reference>
<evidence type="ECO:0000256" key="6">
    <source>
        <dbReference type="ARBA" id="ARBA00022840"/>
    </source>
</evidence>
<dbReference type="AlphaFoldDB" id="A0A212T5E6"/>
<evidence type="ECO:0000256" key="3">
    <source>
        <dbReference type="ARBA" id="ARBA00022475"/>
    </source>
</evidence>
<evidence type="ECO:0000256" key="4">
    <source>
        <dbReference type="ARBA" id="ARBA00022519"/>
    </source>
</evidence>